<name>A0ABU1YPF8_ROSSA</name>
<protein>
    <recommendedName>
        <fullName evidence="4">SH3b domain-containing protein</fullName>
    </recommendedName>
</protein>
<accession>A0ABU1YPF8</accession>
<dbReference type="EMBL" id="JAVDXU010000002">
    <property type="protein sequence ID" value="MDR7270750.1"/>
    <property type="molecule type" value="Genomic_DNA"/>
</dbReference>
<evidence type="ECO:0000256" key="1">
    <source>
        <dbReference type="SAM" id="SignalP"/>
    </source>
</evidence>
<feature type="chain" id="PRO_5047454541" description="SH3b domain-containing protein" evidence="1">
    <location>
        <begin position="24"/>
        <end position="499"/>
    </location>
</feature>
<keyword evidence="3" id="KW-1185">Reference proteome</keyword>
<organism evidence="2 3">
    <name type="scientific">Roseateles saccharophilus</name>
    <name type="common">Pseudomonas saccharophila</name>
    <dbReference type="NCBI Taxonomy" id="304"/>
    <lineage>
        <taxon>Bacteria</taxon>
        <taxon>Pseudomonadati</taxon>
        <taxon>Pseudomonadota</taxon>
        <taxon>Betaproteobacteria</taxon>
        <taxon>Burkholderiales</taxon>
        <taxon>Sphaerotilaceae</taxon>
        <taxon>Roseateles</taxon>
    </lineage>
</organism>
<dbReference type="Proteomes" id="UP001180453">
    <property type="component" value="Unassembled WGS sequence"/>
</dbReference>
<dbReference type="RefSeq" id="WP_310266986.1">
    <property type="nucleotide sequence ID" value="NZ_JAVDXU010000002.1"/>
</dbReference>
<evidence type="ECO:0000313" key="3">
    <source>
        <dbReference type="Proteomes" id="UP001180453"/>
    </source>
</evidence>
<gene>
    <name evidence="2" type="ORF">J2X20_003408</name>
</gene>
<keyword evidence="1" id="KW-0732">Signal</keyword>
<feature type="signal peptide" evidence="1">
    <location>
        <begin position="1"/>
        <end position="23"/>
    </location>
</feature>
<evidence type="ECO:0000313" key="2">
    <source>
        <dbReference type="EMBL" id="MDR7270750.1"/>
    </source>
</evidence>
<evidence type="ECO:0008006" key="4">
    <source>
        <dbReference type="Google" id="ProtNLM"/>
    </source>
</evidence>
<comment type="caution">
    <text evidence="2">The sequence shown here is derived from an EMBL/GenBank/DDBJ whole genome shotgun (WGS) entry which is preliminary data.</text>
</comment>
<reference evidence="2 3" key="1">
    <citation type="submission" date="2023-07" db="EMBL/GenBank/DDBJ databases">
        <title>Sorghum-associated microbial communities from plants grown in Nebraska, USA.</title>
        <authorList>
            <person name="Schachtman D."/>
        </authorList>
    </citation>
    <scope>NUCLEOTIDE SEQUENCE [LARGE SCALE GENOMIC DNA]</scope>
    <source>
        <strain evidence="2 3">BE314</strain>
    </source>
</reference>
<sequence>MRRIALIVVAAAAAAVVMTKAEAAPSAELPAFPRAGLVVQDSPLRGAPRDTASLQAQMGRGEALEIRAERGDHWQVWDYRRERGGWMRKGQVLVVPRADSNGGASAELLAQLRLSRQQWGTEGLGLGLAAAYVQLATPAEMAGPGGAEALEAMGMFAERIADRASLRDAKPTEGQLAAQMDVAARYGLKFESFDAEEGRVQVCYEGEAFRRMLVTAATPEQRVRAALALTRPDCLNPRATPREAEARDQWRQQVLAQVDAASLPAHWRNRLQMRRASVAASLAFAQARRGAGGEAVPALAEFASIAPTELTEDDQTAYADAAMRVNAARWLGTGVATRDFGSLQLALQPGADGERCVELKEGGKVVARRCSYGQIALASASLNREGRALALAAQPLDGWRELWVFLKEAGRNGGWRVEVMPPAPAQPGLGVAEFAGWVPGGAQMLLAREFRAEGKYRRSFEVVSLANLATERQSSEPALMGAFQRWSDPAWRGSSPIRR</sequence>
<proteinExistence type="predicted"/>